<organism evidence="1 2">
    <name type="scientific">Methanobacterium lacus (strain AL-21)</name>
    <dbReference type="NCBI Taxonomy" id="877455"/>
    <lineage>
        <taxon>Archaea</taxon>
        <taxon>Methanobacteriati</taxon>
        <taxon>Methanobacteriota</taxon>
        <taxon>Methanomada group</taxon>
        <taxon>Methanobacteria</taxon>
        <taxon>Methanobacteriales</taxon>
        <taxon>Methanobacteriaceae</taxon>
        <taxon>Methanobacterium</taxon>
    </lineage>
</organism>
<keyword evidence="2" id="KW-1185">Reference proteome</keyword>
<dbReference type="HOGENOM" id="CLU_3353900_0_0_2"/>
<name>F0T7M0_METLA</name>
<accession>F0T7M0</accession>
<dbReference type="KEGG" id="mel:Metbo_1348"/>
<dbReference type="EMBL" id="CP002551">
    <property type="protein sequence ID" value="ADZ09588.1"/>
    <property type="molecule type" value="Genomic_DNA"/>
</dbReference>
<reference evidence="2" key="1">
    <citation type="submission" date="2011-02" db="EMBL/GenBank/DDBJ databases">
        <title>Complete sequence of Methanobacterium sp. AL-21.</title>
        <authorList>
            <consortium name="US DOE Joint Genome Institute"/>
            <person name="Lucas S."/>
            <person name="Copeland A."/>
            <person name="Lapidus A."/>
            <person name="Cheng J.-F."/>
            <person name="Goodwin L."/>
            <person name="Pitluck S."/>
            <person name="Chertkov O."/>
            <person name="Detter J.C."/>
            <person name="Han C."/>
            <person name="Tapia R."/>
            <person name="Land M."/>
            <person name="Hauser L."/>
            <person name="Kyrpides N."/>
            <person name="Ivanova N."/>
            <person name="Mikhailova N."/>
            <person name="Pagani I."/>
            <person name="Cadillo-Quiroz H."/>
            <person name="Imachi H."/>
            <person name="Zinder S."/>
            <person name="Liu W."/>
            <person name="Woyke T."/>
        </authorList>
    </citation>
    <scope>NUCLEOTIDE SEQUENCE [LARGE SCALE GENOMIC DNA]</scope>
    <source>
        <strain evidence="2">AL-21</strain>
    </source>
</reference>
<evidence type="ECO:0000313" key="1">
    <source>
        <dbReference type="EMBL" id="ADZ09588.1"/>
    </source>
</evidence>
<gene>
    <name evidence="1" type="ordered locus">Metbo_1348</name>
</gene>
<reference evidence="1 2" key="2">
    <citation type="journal article" date="2014" name="Int. J. Syst. Evol. Microbiol.">
        <title>Methanobacterium paludis sp. nov. and a novel strain of Methanobacterium lacus isolated from northern peatlands.</title>
        <authorList>
            <person name="Cadillo-Quiroz H."/>
            <person name="Brauer S.L."/>
            <person name="Goodson N."/>
            <person name="Yavitt J.B."/>
            <person name="Zinder S.H."/>
        </authorList>
    </citation>
    <scope>NUCLEOTIDE SEQUENCE [LARGE SCALE GENOMIC DNA]</scope>
    <source>
        <strain evidence="1 2">AL-21</strain>
    </source>
</reference>
<evidence type="ECO:0000313" key="2">
    <source>
        <dbReference type="Proteomes" id="UP000007490"/>
    </source>
</evidence>
<proteinExistence type="predicted"/>
<dbReference type="Proteomes" id="UP000007490">
    <property type="component" value="Chromosome"/>
</dbReference>
<protein>
    <submittedName>
        <fullName evidence="1">Uncharacterized protein</fullName>
    </submittedName>
</protein>
<sequence length="36" mass="4285">MVVKNKVCNTRKKQRRLLQKYIKGKKPVKAVEKCKI</sequence>
<dbReference type="AlphaFoldDB" id="F0T7M0"/>